<organism evidence="2 3">
    <name type="scientific">Candidatus Accumulibacter phosphatis</name>
    <dbReference type="NCBI Taxonomy" id="327160"/>
    <lineage>
        <taxon>Bacteria</taxon>
        <taxon>Pseudomonadati</taxon>
        <taxon>Pseudomonadota</taxon>
        <taxon>Betaproteobacteria</taxon>
        <taxon>Candidatus Accumulibacter</taxon>
    </lineage>
</organism>
<sequence precursor="true">MTRRKIALAGVLAFATATAQASLFDRGGGLIYDDMLNVTWLQDARYAYTSGDSPDGKMTWEGAMNWAANLR</sequence>
<evidence type="ECO:0000313" key="3">
    <source>
        <dbReference type="Proteomes" id="UP000020077"/>
    </source>
</evidence>
<dbReference type="AlphaFoldDB" id="A0A080LW16"/>
<reference evidence="2 3" key="1">
    <citation type="submission" date="2014-02" db="EMBL/GenBank/DDBJ databases">
        <title>Expanding our view of genomic diversity in Candidatus Accumulibacter clades.</title>
        <authorList>
            <person name="Skennerton C.T."/>
            <person name="Barr J.J."/>
            <person name="Slater F.R."/>
            <person name="Bond P.L."/>
            <person name="Tyson G.W."/>
        </authorList>
    </citation>
    <scope>NUCLEOTIDE SEQUENCE [LARGE SCALE GENOMIC DNA]</scope>
    <source>
        <strain evidence="3">BA-91</strain>
    </source>
</reference>
<gene>
    <name evidence="2" type="ORF">AW09_002903</name>
</gene>
<dbReference type="EMBL" id="JDVG02000465">
    <property type="protein sequence ID" value="KFB71925.1"/>
    <property type="molecule type" value="Genomic_DNA"/>
</dbReference>
<evidence type="ECO:0000256" key="1">
    <source>
        <dbReference type="SAM" id="SignalP"/>
    </source>
</evidence>
<feature type="signal peptide" evidence="1">
    <location>
        <begin position="1"/>
        <end position="21"/>
    </location>
</feature>
<name>A0A080LW16_9PROT</name>
<dbReference type="Proteomes" id="UP000020077">
    <property type="component" value="Unassembled WGS sequence"/>
</dbReference>
<protein>
    <submittedName>
        <fullName evidence="2">Uncharacterized protein</fullName>
    </submittedName>
</protein>
<accession>A0A080LW16</accession>
<comment type="caution">
    <text evidence="2">The sequence shown here is derived from an EMBL/GenBank/DDBJ whole genome shotgun (WGS) entry which is preliminary data.</text>
</comment>
<evidence type="ECO:0000313" key="2">
    <source>
        <dbReference type="EMBL" id="KFB71925.1"/>
    </source>
</evidence>
<proteinExistence type="predicted"/>
<keyword evidence="1" id="KW-0732">Signal</keyword>
<feature type="chain" id="PRO_5001750836" evidence="1">
    <location>
        <begin position="22"/>
        <end position="71"/>
    </location>
</feature>